<keyword evidence="1" id="KW-0175">Coiled coil</keyword>
<dbReference type="Proteomes" id="UP000431401">
    <property type="component" value="Unassembled WGS sequence"/>
</dbReference>
<feature type="region of interest" description="Disordered" evidence="2">
    <location>
        <begin position="88"/>
        <end position="121"/>
    </location>
</feature>
<proteinExistence type="predicted"/>
<dbReference type="OrthoDB" id="4560786at2"/>
<name>A0A7K0DT38_9NOCA</name>
<evidence type="ECO:0000313" key="3">
    <source>
        <dbReference type="EMBL" id="MQY28940.1"/>
    </source>
</evidence>
<gene>
    <name evidence="3" type="ORF">NRB56_45290</name>
</gene>
<dbReference type="AlphaFoldDB" id="A0A7K0DT38"/>
<protein>
    <submittedName>
        <fullName evidence="3">Uncharacterized protein</fullName>
    </submittedName>
</protein>
<comment type="caution">
    <text evidence="3">The sequence shown here is derived from an EMBL/GenBank/DDBJ whole genome shotgun (WGS) entry which is preliminary data.</text>
</comment>
<keyword evidence="4" id="KW-1185">Reference proteome</keyword>
<evidence type="ECO:0000313" key="4">
    <source>
        <dbReference type="Proteomes" id="UP000431401"/>
    </source>
</evidence>
<feature type="coiled-coil region" evidence="1">
    <location>
        <begin position="53"/>
        <end position="80"/>
    </location>
</feature>
<reference evidence="3 4" key="1">
    <citation type="submission" date="2019-10" db="EMBL/GenBank/DDBJ databases">
        <title>Nocardia macrotermitis sp. nov. and Nocardia aurantia sp. nov., isolated from the gut of fungus growing-termite Macrotermes natalensis.</title>
        <authorList>
            <person name="Benndorf R."/>
            <person name="Schwitalla J."/>
            <person name="Martin K."/>
            <person name="De Beer W."/>
            <person name="Kaster A.-K."/>
            <person name="Vollmers J."/>
            <person name="Poulsen M."/>
            <person name="Beemelmanns C."/>
        </authorList>
    </citation>
    <scope>NUCLEOTIDE SEQUENCE [LARGE SCALE GENOMIC DNA]</scope>
    <source>
        <strain evidence="3 4">RB56</strain>
    </source>
</reference>
<organism evidence="3 4">
    <name type="scientific">Nocardia aurantia</name>
    <dbReference type="NCBI Taxonomy" id="2585199"/>
    <lineage>
        <taxon>Bacteria</taxon>
        <taxon>Bacillati</taxon>
        <taxon>Actinomycetota</taxon>
        <taxon>Actinomycetes</taxon>
        <taxon>Mycobacteriales</taxon>
        <taxon>Nocardiaceae</taxon>
        <taxon>Nocardia</taxon>
    </lineage>
</organism>
<evidence type="ECO:0000256" key="1">
    <source>
        <dbReference type="SAM" id="Coils"/>
    </source>
</evidence>
<dbReference type="RefSeq" id="WP_153345404.1">
    <property type="nucleotide sequence ID" value="NZ_WEGI01000010.1"/>
</dbReference>
<dbReference type="EMBL" id="WEGI01000010">
    <property type="protein sequence ID" value="MQY28940.1"/>
    <property type="molecule type" value="Genomic_DNA"/>
</dbReference>
<evidence type="ECO:0000256" key="2">
    <source>
        <dbReference type="SAM" id="MobiDB-lite"/>
    </source>
</evidence>
<sequence>MDEFGDDSVAGRGHVSRPLALAHHPAAAGAAEGEATALVRAERAQLEQARVFQAALLAEAELLQEELNALHGEMREIHRQLTALRHRFPGLPPEPAPTGRAPVALVPPAAGSWPGSRGARR</sequence>
<accession>A0A7K0DT38</accession>